<name>A0A3S3RLX0_9HYPH</name>
<evidence type="ECO:0000313" key="3">
    <source>
        <dbReference type="EMBL" id="RWX81701.1"/>
    </source>
</evidence>
<keyword evidence="1" id="KW-0677">Repeat</keyword>
<dbReference type="PROSITE" id="PS50206">
    <property type="entry name" value="RHODANESE_3"/>
    <property type="match status" value="2"/>
</dbReference>
<dbReference type="SUPFAM" id="SSF52821">
    <property type="entry name" value="Rhodanese/Cell cycle control phosphatase"/>
    <property type="match status" value="2"/>
</dbReference>
<dbReference type="Proteomes" id="UP000287687">
    <property type="component" value="Unassembled WGS sequence"/>
</dbReference>
<evidence type="ECO:0000256" key="1">
    <source>
        <dbReference type="ARBA" id="ARBA00022737"/>
    </source>
</evidence>
<organism evidence="3 4">
    <name type="scientific">Neorhizobium lilium</name>
    <dbReference type="NCBI Taxonomy" id="2503024"/>
    <lineage>
        <taxon>Bacteria</taxon>
        <taxon>Pseudomonadati</taxon>
        <taxon>Pseudomonadota</taxon>
        <taxon>Alphaproteobacteria</taxon>
        <taxon>Hyphomicrobiales</taxon>
        <taxon>Rhizobiaceae</taxon>
        <taxon>Rhizobium/Agrobacterium group</taxon>
        <taxon>Neorhizobium</taxon>
    </lineage>
</organism>
<feature type="domain" description="Rhodanese" evidence="2">
    <location>
        <begin position="20"/>
        <end position="128"/>
    </location>
</feature>
<evidence type="ECO:0000313" key="4">
    <source>
        <dbReference type="Proteomes" id="UP000287687"/>
    </source>
</evidence>
<proteinExistence type="predicted"/>
<protein>
    <submittedName>
        <fullName evidence="3">Sulfurtransferase</fullName>
    </submittedName>
</protein>
<comment type="caution">
    <text evidence="3">The sequence shown here is derived from an EMBL/GenBank/DDBJ whole genome shotgun (WGS) entry which is preliminary data.</text>
</comment>
<dbReference type="Gene3D" id="3.40.250.10">
    <property type="entry name" value="Rhodanese-like domain"/>
    <property type="match status" value="2"/>
</dbReference>
<keyword evidence="3" id="KW-0808">Transferase</keyword>
<dbReference type="AlphaFoldDB" id="A0A3S3RLX0"/>
<dbReference type="OrthoDB" id="9781034at2"/>
<dbReference type="SMART" id="SM00450">
    <property type="entry name" value="RHOD"/>
    <property type="match status" value="2"/>
</dbReference>
<feature type="domain" description="Rhodanese" evidence="2">
    <location>
        <begin position="186"/>
        <end position="270"/>
    </location>
</feature>
<dbReference type="InterPro" id="IPR036873">
    <property type="entry name" value="Rhodanese-like_dom_sf"/>
</dbReference>
<keyword evidence="4" id="KW-1185">Reference proteome</keyword>
<reference evidence="3 4" key="1">
    <citation type="submission" date="2019-01" db="EMBL/GenBank/DDBJ databases">
        <title>The draft genome of Rhizobium sp. 24NR.</title>
        <authorList>
            <person name="Liu L."/>
            <person name="Liang L."/>
            <person name="Shi S."/>
            <person name="Xu L."/>
            <person name="Wang X."/>
            <person name="Li L."/>
            <person name="Zhang X."/>
        </authorList>
    </citation>
    <scope>NUCLEOTIDE SEQUENCE [LARGE SCALE GENOMIC DNA]</scope>
    <source>
        <strain evidence="3 4">24NR</strain>
    </source>
</reference>
<gene>
    <name evidence="3" type="ORF">EPK99_05445</name>
</gene>
<sequence>MQDKEPVMIITAAELINGLPEGRFVPVDVRPESAWREATIPGAVSLNVYDYFIPESDEAGITGMAAGAREAFERLGFGEDRIPVFFEEQTGMISPRGLWFYELVGLKGGLILDGGISAFKDAGGETTTGVGTADAIRQSDSKGVVFDRELVASTDEVLRHEAEIFDVRRASEFQGIFAHPCCARPGRIPHAHFAFYEDFLMDGKYRPASEIRAIAEKAGLSPEHDIITYCHRGARAATALYGLRLAGFDSVKIYVGSWHEWAGNAALPIEIGPAEEV</sequence>
<dbReference type="EMBL" id="SBIP01000001">
    <property type="protein sequence ID" value="RWX81701.1"/>
    <property type="molecule type" value="Genomic_DNA"/>
</dbReference>
<dbReference type="InterPro" id="IPR001763">
    <property type="entry name" value="Rhodanese-like_dom"/>
</dbReference>
<dbReference type="GO" id="GO:0016740">
    <property type="term" value="F:transferase activity"/>
    <property type="evidence" value="ECO:0007669"/>
    <property type="project" value="UniProtKB-KW"/>
</dbReference>
<dbReference type="PANTHER" id="PTHR43855">
    <property type="entry name" value="THIOSULFATE SULFURTRANSFERASE"/>
    <property type="match status" value="1"/>
</dbReference>
<dbReference type="InterPro" id="IPR051126">
    <property type="entry name" value="Thiosulfate_sulfurtransferase"/>
</dbReference>
<dbReference type="PANTHER" id="PTHR43855:SF1">
    <property type="entry name" value="THIOSULFATE SULFURTRANSFERASE"/>
    <property type="match status" value="1"/>
</dbReference>
<evidence type="ECO:0000259" key="2">
    <source>
        <dbReference type="PROSITE" id="PS50206"/>
    </source>
</evidence>
<accession>A0A3S3RLX0</accession>
<dbReference type="Pfam" id="PF00581">
    <property type="entry name" value="Rhodanese"/>
    <property type="match status" value="2"/>
</dbReference>